<sequence>MKKQEKSQISHPILLNNSKLINSENKVLEFINGFQGEVFNYSIEDLAKLANVSTATVFRFVRKYGFKNFKEAIIFINKNLQKLNEKYPLSTSQDNNISTIVAGNKYVLDNLYTNELQKIIEKAAQIIYNSKRILIHGAGSSKRMAETLVSNLYKVSLNVIAHDDFHLFLPVLGNATTEDVCVLFSDNLNSPEAAFTIKQCREKKVQIILITSKKKSNLITKNDVVILYEKITSKHLNIPLSSKWSQLLIADLLFENLLILDSNLREKLNNSIQIINKWKANL</sequence>
<evidence type="ECO:0000259" key="5">
    <source>
        <dbReference type="PROSITE" id="PS51464"/>
    </source>
</evidence>
<dbReference type="InterPro" id="IPR036388">
    <property type="entry name" value="WH-like_DNA-bd_sf"/>
</dbReference>
<dbReference type="EMBL" id="AE017245">
    <property type="protein sequence ID" value="AAZ43446.1"/>
    <property type="molecule type" value="Genomic_DNA"/>
</dbReference>
<dbReference type="PROSITE" id="PS51464">
    <property type="entry name" value="SIS"/>
    <property type="match status" value="1"/>
</dbReference>
<keyword evidence="2" id="KW-0238">DNA-binding</keyword>
<dbReference type="SUPFAM" id="SSF53697">
    <property type="entry name" value="SIS domain"/>
    <property type="match status" value="1"/>
</dbReference>
<dbReference type="InterPro" id="IPR035472">
    <property type="entry name" value="RpiR-like_SIS"/>
</dbReference>
<dbReference type="HOGENOM" id="CLU_055769_3_0_14"/>
<dbReference type="AlphaFoldDB" id="Q4A725"/>
<evidence type="ECO:0000256" key="1">
    <source>
        <dbReference type="ARBA" id="ARBA00023015"/>
    </source>
</evidence>
<dbReference type="GO" id="GO:0003700">
    <property type="term" value="F:DNA-binding transcription factor activity"/>
    <property type="evidence" value="ECO:0007669"/>
    <property type="project" value="InterPro"/>
</dbReference>
<dbReference type="CDD" id="cd05013">
    <property type="entry name" value="SIS_RpiR"/>
    <property type="match status" value="1"/>
</dbReference>
<dbReference type="GO" id="GO:1901135">
    <property type="term" value="P:carbohydrate derivative metabolic process"/>
    <property type="evidence" value="ECO:0007669"/>
    <property type="project" value="InterPro"/>
</dbReference>
<dbReference type="SUPFAM" id="SSF46689">
    <property type="entry name" value="Homeodomain-like"/>
    <property type="match status" value="1"/>
</dbReference>
<dbReference type="PROSITE" id="PS00356">
    <property type="entry name" value="HTH_LACI_1"/>
    <property type="match status" value="1"/>
</dbReference>
<evidence type="ECO:0000259" key="4">
    <source>
        <dbReference type="PROSITE" id="PS51071"/>
    </source>
</evidence>
<dbReference type="InterPro" id="IPR009057">
    <property type="entry name" value="Homeodomain-like_sf"/>
</dbReference>
<evidence type="ECO:0000256" key="2">
    <source>
        <dbReference type="ARBA" id="ARBA00023125"/>
    </source>
</evidence>
<keyword evidence="1" id="KW-0805">Transcription regulation</keyword>
<protein>
    <submittedName>
        <fullName evidence="6">Transcriptional regulator</fullName>
    </submittedName>
</protein>
<dbReference type="KEGG" id="msy:MS53_0024"/>
<feature type="domain" description="SIS" evidence="5">
    <location>
        <begin position="123"/>
        <end position="263"/>
    </location>
</feature>
<keyword evidence="3" id="KW-0804">Transcription</keyword>
<name>Q4A725_MYCS5</name>
<dbReference type="OrthoDB" id="397833at2"/>
<proteinExistence type="predicted"/>
<evidence type="ECO:0000313" key="6">
    <source>
        <dbReference type="EMBL" id="AAZ43446.1"/>
    </source>
</evidence>
<dbReference type="PROSITE" id="PS51071">
    <property type="entry name" value="HTH_RPIR"/>
    <property type="match status" value="1"/>
</dbReference>
<dbReference type="InterPro" id="IPR047640">
    <property type="entry name" value="RpiR-like"/>
</dbReference>
<organism evidence="6 7">
    <name type="scientific">Mycoplasmopsis synoviae (strain 53)</name>
    <name type="common">Mycoplasma synoviae</name>
    <dbReference type="NCBI Taxonomy" id="262723"/>
    <lineage>
        <taxon>Bacteria</taxon>
        <taxon>Bacillati</taxon>
        <taxon>Mycoplasmatota</taxon>
        <taxon>Mycoplasmoidales</taxon>
        <taxon>Metamycoplasmataceae</taxon>
        <taxon>Mycoplasmopsis</taxon>
    </lineage>
</organism>
<accession>Q4A725</accession>
<dbReference type="GeneID" id="93529835"/>
<dbReference type="Proteomes" id="UP000000549">
    <property type="component" value="Chromosome"/>
</dbReference>
<dbReference type="InterPro" id="IPR001347">
    <property type="entry name" value="SIS_dom"/>
</dbReference>
<dbReference type="InterPro" id="IPR000281">
    <property type="entry name" value="HTH_RpiR"/>
</dbReference>
<reference evidence="6 7" key="1">
    <citation type="journal article" date="2005" name="J. Bacteriol.">
        <title>Swine and poultry pathogens: the complete genome sequences of two strains of Mycoplasma hyopneumoniae and a strain of Mycoplasma synoviae.</title>
        <authorList>
            <person name="Vasconcelos A.T."/>
            <person name="Ferreira H.B."/>
            <person name="Bizarro C.V."/>
            <person name="Bonatto S.L."/>
            <person name="Carvalho M.O."/>
            <person name="Pinto P.M."/>
            <person name="Almeida D.F."/>
            <person name="Almeida L.G."/>
            <person name="Almeida R."/>
            <person name="Alves-Filho L."/>
            <person name="Assuncao E.N."/>
            <person name="Azevedo V.A."/>
            <person name="Bogo M.R."/>
            <person name="Brigido M.M."/>
            <person name="Brocchi M."/>
            <person name="Burity H.A."/>
            <person name="Camargo A.A."/>
            <person name="Camargo S.S."/>
            <person name="Carepo M.S."/>
            <person name="Carraro D.M."/>
            <person name="de Mattos Cascardo J.C."/>
            <person name="Castro L.A."/>
            <person name="Cavalcanti G."/>
            <person name="Chemale G."/>
            <person name="Collevatti R.G."/>
            <person name="Cunha C.W."/>
            <person name="Dallagiovanna B."/>
            <person name="Dambros B.P."/>
            <person name="Dellagostin O.A."/>
            <person name="Falcao C."/>
            <person name="Fantinatti-Garboggini F."/>
            <person name="Felipe M.S."/>
            <person name="Fiorentin L."/>
            <person name="Franco G.R."/>
            <person name="Freitas N.S."/>
            <person name="Frias D."/>
            <person name="Grangeiro T.B."/>
            <person name="Grisard E.C."/>
            <person name="Guimaraes C.T."/>
            <person name="Hungria M."/>
            <person name="Jardim S.N."/>
            <person name="Krieger M.A."/>
            <person name="Laurino J.P."/>
            <person name="Lima L.F."/>
            <person name="Lopes M.I."/>
            <person name="Loreto E.L."/>
            <person name="Madeira H.M."/>
            <person name="Manfio G.P."/>
            <person name="Maranhao A.Q."/>
            <person name="Martinkovics C.T."/>
            <person name="Medeiros S.R."/>
            <person name="Moreira M.A."/>
            <person name="Neiva M."/>
            <person name="Ramalho-Neto C.E."/>
            <person name="Nicolas M.F."/>
            <person name="Oliveira S.C."/>
            <person name="Paixao R.F."/>
            <person name="Pedrosa F.O."/>
            <person name="Pena S.D."/>
            <person name="Pereira M."/>
            <person name="Pereira-Ferrari L."/>
            <person name="Piffer I."/>
            <person name="Pinto L.S."/>
            <person name="Potrich D.P."/>
            <person name="Salim A.C."/>
            <person name="Santos F.R."/>
            <person name="Schmitt R."/>
            <person name="Schneider M.P."/>
            <person name="Schrank A."/>
            <person name="Schrank I.S."/>
            <person name="Schuck A.F."/>
            <person name="Seuanez H.N."/>
            <person name="Silva D.W."/>
            <person name="Silva R."/>
            <person name="Silva S.C."/>
            <person name="Soares C.M."/>
            <person name="Souza K.R."/>
            <person name="Souza R.C."/>
            <person name="Staats C.C."/>
            <person name="Steffens M.B."/>
            <person name="Teixeira S.M."/>
            <person name="Urmenyi T.P."/>
            <person name="Vainstein M.H."/>
            <person name="Zuccherato L.W."/>
            <person name="Simpson A.J."/>
            <person name="Zaha A."/>
        </authorList>
    </citation>
    <scope>NUCLEOTIDE SEQUENCE [LARGE SCALE GENOMIC DNA]</scope>
    <source>
        <strain evidence="6 7">53</strain>
    </source>
</reference>
<dbReference type="Pfam" id="PF01418">
    <property type="entry name" value="HTH_6"/>
    <property type="match status" value="1"/>
</dbReference>
<dbReference type="STRING" id="262723.MS53_0024"/>
<dbReference type="PANTHER" id="PTHR30514:SF1">
    <property type="entry name" value="HTH-TYPE TRANSCRIPTIONAL REGULATOR HEXR-RELATED"/>
    <property type="match status" value="1"/>
</dbReference>
<dbReference type="Gene3D" id="1.10.10.10">
    <property type="entry name" value="Winged helix-like DNA-binding domain superfamily/Winged helix DNA-binding domain"/>
    <property type="match status" value="1"/>
</dbReference>
<dbReference type="Gene3D" id="3.40.50.10490">
    <property type="entry name" value="Glucose-6-phosphate isomerase like protein, domain 1"/>
    <property type="match status" value="1"/>
</dbReference>
<dbReference type="eggNOG" id="COG1737">
    <property type="taxonomic scope" value="Bacteria"/>
</dbReference>
<dbReference type="PANTHER" id="PTHR30514">
    <property type="entry name" value="GLUCOKINASE"/>
    <property type="match status" value="1"/>
</dbReference>
<dbReference type="Pfam" id="PF01380">
    <property type="entry name" value="SIS"/>
    <property type="match status" value="1"/>
</dbReference>
<evidence type="ECO:0000313" key="7">
    <source>
        <dbReference type="Proteomes" id="UP000000549"/>
    </source>
</evidence>
<keyword evidence="7" id="KW-1185">Reference proteome</keyword>
<evidence type="ECO:0000256" key="3">
    <source>
        <dbReference type="ARBA" id="ARBA00023163"/>
    </source>
</evidence>
<dbReference type="GO" id="GO:0097367">
    <property type="term" value="F:carbohydrate derivative binding"/>
    <property type="evidence" value="ECO:0007669"/>
    <property type="project" value="InterPro"/>
</dbReference>
<gene>
    <name evidence="6" type="primary">rpiR</name>
    <name evidence="6" type="ordered locus">MS53_0024</name>
</gene>
<dbReference type="GO" id="GO:0003677">
    <property type="term" value="F:DNA binding"/>
    <property type="evidence" value="ECO:0007669"/>
    <property type="project" value="UniProtKB-KW"/>
</dbReference>
<feature type="domain" description="HTH rpiR-type" evidence="4">
    <location>
        <begin position="7"/>
        <end position="83"/>
    </location>
</feature>
<dbReference type="RefSeq" id="WP_011283190.1">
    <property type="nucleotide sequence ID" value="NC_007294.1"/>
</dbReference>
<dbReference type="InterPro" id="IPR046348">
    <property type="entry name" value="SIS_dom_sf"/>
</dbReference>